<dbReference type="InterPro" id="IPR007895">
    <property type="entry name" value="MASE1"/>
</dbReference>
<dbReference type="InterPro" id="IPR001789">
    <property type="entry name" value="Sig_transdc_resp-reg_receiver"/>
</dbReference>
<feature type="compositionally biased region" description="Gly residues" evidence="9">
    <location>
        <begin position="9"/>
        <end position="22"/>
    </location>
</feature>
<dbReference type="SMART" id="SM00388">
    <property type="entry name" value="HisKA"/>
    <property type="match status" value="1"/>
</dbReference>
<organism evidence="13 14">
    <name type="scientific">Sphagnum jensenii</name>
    <dbReference type="NCBI Taxonomy" id="128206"/>
    <lineage>
        <taxon>Eukaryota</taxon>
        <taxon>Viridiplantae</taxon>
        <taxon>Streptophyta</taxon>
        <taxon>Embryophyta</taxon>
        <taxon>Bryophyta</taxon>
        <taxon>Sphagnophytina</taxon>
        <taxon>Sphagnopsida</taxon>
        <taxon>Sphagnales</taxon>
        <taxon>Sphagnaceae</taxon>
        <taxon>Sphagnum</taxon>
    </lineage>
</organism>
<evidence type="ECO:0000256" key="1">
    <source>
        <dbReference type="ARBA" id="ARBA00004651"/>
    </source>
</evidence>
<evidence type="ECO:0000256" key="2">
    <source>
        <dbReference type="ARBA" id="ARBA00022475"/>
    </source>
</evidence>
<keyword evidence="4 10" id="KW-0812">Transmembrane</keyword>
<evidence type="ECO:0000256" key="5">
    <source>
        <dbReference type="ARBA" id="ARBA00022989"/>
    </source>
</evidence>
<keyword evidence="8" id="KW-0175">Coiled coil</keyword>
<name>A0ABP0VNW3_9BRYO</name>
<dbReference type="Proteomes" id="UP001497444">
    <property type="component" value="Chromosome 1"/>
</dbReference>
<feature type="transmembrane region" description="Helical" evidence="10">
    <location>
        <begin position="288"/>
        <end position="314"/>
    </location>
</feature>
<dbReference type="Pfam" id="PF00072">
    <property type="entry name" value="Response_reg"/>
    <property type="match status" value="1"/>
</dbReference>
<proteinExistence type="predicted"/>
<protein>
    <submittedName>
        <fullName evidence="13">Uncharacterized protein</fullName>
    </submittedName>
</protein>
<evidence type="ECO:0000256" key="10">
    <source>
        <dbReference type="SAM" id="Phobius"/>
    </source>
</evidence>
<feature type="transmembrane region" description="Helical" evidence="10">
    <location>
        <begin position="373"/>
        <end position="395"/>
    </location>
</feature>
<dbReference type="Pfam" id="PF05231">
    <property type="entry name" value="MASE1"/>
    <property type="match status" value="1"/>
</dbReference>
<feature type="modified residue" description="4-aspartylphosphate" evidence="7">
    <location>
        <position position="1083"/>
    </location>
</feature>
<dbReference type="PANTHER" id="PTHR45530">
    <property type="entry name" value="SENSORY TRANSDUCTION HISTIDINE KINASE"/>
    <property type="match status" value="1"/>
</dbReference>
<evidence type="ECO:0000313" key="14">
    <source>
        <dbReference type="Proteomes" id="UP001497444"/>
    </source>
</evidence>
<dbReference type="Gene3D" id="3.30.565.10">
    <property type="entry name" value="Histidine kinase-like ATPase, C-terminal domain"/>
    <property type="match status" value="1"/>
</dbReference>
<feature type="transmembrane region" description="Helical" evidence="10">
    <location>
        <begin position="94"/>
        <end position="115"/>
    </location>
</feature>
<dbReference type="SMART" id="SM00387">
    <property type="entry name" value="HATPase_c"/>
    <property type="match status" value="1"/>
</dbReference>
<evidence type="ECO:0000256" key="8">
    <source>
        <dbReference type="SAM" id="Coils"/>
    </source>
</evidence>
<feature type="compositionally biased region" description="Basic and acidic residues" evidence="9">
    <location>
        <begin position="773"/>
        <end position="782"/>
    </location>
</feature>
<feature type="domain" description="Histidine kinase" evidence="11">
    <location>
        <begin position="450"/>
        <end position="711"/>
    </location>
</feature>
<dbReference type="SUPFAM" id="SSF52172">
    <property type="entry name" value="CheY-like"/>
    <property type="match status" value="1"/>
</dbReference>
<dbReference type="SUPFAM" id="SSF55874">
    <property type="entry name" value="ATPase domain of HSP90 chaperone/DNA topoisomerase II/histidine kinase"/>
    <property type="match status" value="1"/>
</dbReference>
<feature type="transmembrane region" description="Helical" evidence="10">
    <location>
        <begin position="127"/>
        <end position="151"/>
    </location>
</feature>
<dbReference type="Pfam" id="PF00512">
    <property type="entry name" value="HisKA"/>
    <property type="match status" value="1"/>
</dbReference>
<dbReference type="Gene3D" id="3.40.50.2300">
    <property type="match status" value="1"/>
</dbReference>
<accession>A0ABP0VNW3</accession>
<keyword evidence="14" id="KW-1185">Reference proteome</keyword>
<comment type="subcellular location">
    <subcellularLocation>
        <location evidence="1">Cell membrane</location>
        <topology evidence="1">Multi-pass membrane protein</topology>
    </subcellularLocation>
</comment>
<feature type="coiled-coil region" evidence="8">
    <location>
        <begin position="391"/>
        <end position="443"/>
    </location>
</feature>
<feature type="transmembrane region" description="Helical" evidence="10">
    <location>
        <begin position="215"/>
        <end position="242"/>
    </location>
</feature>
<dbReference type="CDD" id="cd16922">
    <property type="entry name" value="HATPase_EvgS-ArcB-TorS-like"/>
    <property type="match status" value="1"/>
</dbReference>
<feature type="transmembrane region" description="Helical" evidence="10">
    <location>
        <begin position="171"/>
        <end position="194"/>
    </location>
</feature>
<evidence type="ECO:0000313" key="13">
    <source>
        <dbReference type="EMBL" id="CAK9256132.1"/>
    </source>
</evidence>
<feature type="transmembrane region" description="Helical" evidence="10">
    <location>
        <begin position="334"/>
        <end position="353"/>
    </location>
</feature>
<dbReference type="PROSITE" id="PS50109">
    <property type="entry name" value="HIS_KIN"/>
    <property type="match status" value="1"/>
</dbReference>
<dbReference type="PRINTS" id="PR00344">
    <property type="entry name" value="BCTRLSENSOR"/>
</dbReference>
<feature type="domain" description="Response regulatory" evidence="12">
    <location>
        <begin position="1032"/>
        <end position="1153"/>
    </location>
</feature>
<keyword evidence="3 7" id="KW-0597">Phosphoprotein</keyword>
<feature type="transmembrane region" description="Helical" evidence="10">
    <location>
        <begin position="254"/>
        <end position="276"/>
    </location>
</feature>
<keyword evidence="2" id="KW-1003">Cell membrane</keyword>
<evidence type="ECO:0000256" key="6">
    <source>
        <dbReference type="ARBA" id="ARBA00023136"/>
    </source>
</evidence>
<evidence type="ECO:0000259" key="12">
    <source>
        <dbReference type="PROSITE" id="PS50110"/>
    </source>
</evidence>
<dbReference type="InterPro" id="IPR011006">
    <property type="entry name" value="CheY-like_superfamily"/>
</dbReference>
<dbReference type="InterPro" id="IPR004358">
    <property type="entry name" value="Sig_transdc_His_kin-like_C"/>
</dbReference>
<evidence type="ECO:0000256" key="7">
    <source>
        <dbReference type="PROSITE-ProRule" id="PRU00169"/>
    </source>
</evidence>
<dbReference type="Gene3D" id="1.10.287.130">
    <property type="match status" value="1"/>
</dbReference>
<keyword evidence="5 10" id="KW-1133">Transmembrane helix</keyword>
<dbReference type="CDD" id="cd17546">
    <property type="entry name" value="REC_hyHK_CKI1_RcsC-like"/>
    <property type="match status" value="1"/>
</dbReference>
<feature type="compositionally biased region" description="Basic and acidic residues" evidence="9">
    <location>
        <begin position="23"/>
        <end position="32"/>
    </location>
</feature>
<evidence type="ECO:0000259" key="11">
    <source>
        <dbReference type="PROSITE" id="PS50109"/>
    </source>
</evidence>
<evidence type="ECO:0000256" key="4">
    <source>
        <dbReference type="ARBA" id="ARBA00022692"/>
    </source>
</evidence>
<evidence type="ECO:0000256" key="3">
    <source>
        <dbReference type="ARBA" id="ARBA00022553"/>
    </source>
</evidence>
<dbReference type="InterPro" id="IPR036890">
    <property type="entry name" value="HATPase_C_sf"/>
</dbReference>
<reference evidence="13 14" key="1">
    <citation type="submission" date="2024-02" db="EMBL/GenBank/DDBJ databases">
        <authorList>
            <consortium name="ELIXIR-Norway"/>
            <consortium name="Elixir Norway"/>
        </authorList>
    </citation>
    <scope>NUCLEOTIDE SEQUENCE [LARGE SCALE GENOMIC DNA]</scope>
</reference>
<gene>
    <name evidence="13" type="ORF">CSSPJE1EN1_LOCUS1610</name>
</gene>
<dbReference type="Pfam" id="PF02518">
    <property type="entry name" value="HATPase_c"/>
    <property type="match status" value="1"/>
</dbReference>
<dbReference type="InterPro" id="IPR036097">
    <property type="entry name" value="HisK_dim/P_sf"/>
</dbReference>
<dbReference type="InterPro" id="IPR003661">
    <property type="entry name" value="HisK_dim/P_dom"/>
</dbReference>
<dbReference type="PANTHER" id="PTHR45530:SF3">
    <property type="entry name" value="TWO-COMPONENT SYSTEM NARL FAMILY SENSOR HISTIDINE KINASE BARA"/>
    <property type="match status" value="1"/>
</dbReference>
<feature type="region of interest" description="Disordered" evidence="9">
    <location>
        <begin position="1"/>
        <end position="32"/>
    </location>
</feature>
<feature type="region of interest" description="Disordered" evidence="9">
    <location>
        <begin position="753"/>
        <end position="783"/>
    </location>
</feature>
<keyword evidence="6 10" id="KW-0472">Membrane</keyword>
<dbReference type="SMART" id="SM00448">
    <property type="entry name" value="REC"/>
    <property type="match status" value="1"/>
</dbReference>
<sequence length="1164" mass="129313">MEYEEVEQAGGGGYGVEGGGTEGEGRREREREREREQDLFVVRTGFCSFFGKLRGCVKEGVKDMLGFGEDFFVRTWRERPRQAFDYYLWLRRNLLAVLLVGVGGVVTWESSVHALRISVNETIVFPLYLPAAFALSLACIWKSSIVSGNLVGLYLCRLYMLWRGHESFDTWSVVFLFLASVLGTLEAQTCGYYVRKFLCRGNGKSIPSIDTVPEALWYICIVVVVSLLFNFVVALCITLTPLTPWSSFWRFWSTWWLGVLAAMITVSPSVTHLVAWQCQPSFKKPLKLTECFVLILICIGLLLLIFLFTIQTFVRPLPYFFFPLIMYMGFRFNRVGWALTVSSITYVCSWSSIRRRGSIYIMTGRPYPASSQLILQIELFNTVIGIVGITLAAAVREKKQLTRKLHQMNVDLEHTIDQRTAELRKANEESQISQRKAEQASHAKSDFLANMSHEIRTPIHGILGLTALLLESELSEDQKESLISVKECADLLLHIINSVLDLAKIEAGRLEVESVPFNIGKLVSSTLRMLQARAQERGLQLLWEVDIGVPQVLVGDVGKIQQCLLNLVGNALKFTHKGSVTVRVTVGMDKREKSSFGASTDTNVDSEVVDKEGATEVANMAPKPSRPESSPDSLLIKFEVQDTGIGISKEKLQDMFKPFTQADASTSRLYGGTGLGLHIVERFVDLLGGNIWAESEAGKGSTFYFCVPFLLTTSKDSPPRPNKGYKMHRQSWSLMGGLIFAPPLDSGPIKLSTQNSGNHKEVPSYNSTPPHADNSRDCHGEPVVDSPISTEHCSYLTGDHCVSEEHNHDGSAQKPDLRSIGIDRLIDQEKVYSRSSTMCEASGDPIINTALQEPLTSLHERYSNGRDTQESSVFWNPPQICPYSTLNKDPSLNNGDPSIEICNSESEHLPGAIDAEKTNSKPQEPSHLCTQFARPSDMNIKGIGELPLPIGLGDSSDSSQQQHRSIPGKVASYQSIRGDRGSVKAGSEMFVPGAPLEASRMRPVSEVGAKDDLGQTGSNSIKLNGYEDGKLTILLAEDNEINQKVASRQLQKHGHLVKIVSDGQQALDVVRSQHDVLDLVLMDVQMPNMDGLQATQLIRQEEMERGWSRIPILGLTAHAIDGYQVTCISHGMDGYLGKPFDIKQLLKTMDHILSPNRSRLQRTE</sequence>
<dbReference type="PROSITE" id="PS50110">
    <property type="entry name" value="RESPONSE_REGULATORY"/>
    <property type="match status" value="1"/>
</dbReference>
<dbReference type="CDD" id="cd00082">
    <property type="entry name" value="HisKA"/>
    <property type="match status" value="1"/>
</dbReference>
<dbReference type="SUPFAM" id="SSF47384">
    <property type="entry name" value="Homodimeric domain of signal transducing histidine kinase"/>
    <property type="match status" value="1"/>
</dbReference>
<dbReference type="InterPro" id="IPR005467">
    <property type="entry name" value="His_kinase_dom"/>
</dbReference>
<evidence type="ECO:0000256" key="9">
    <source>
        <dbReference type="SAM" id="MobiDB-lite"/>
    </source>
</evidence>
<dbReference type="InterPro" id="IPR003594">
    <property type="entry name" value="HATPase_dom"/>
</dbReference>
<dbReference type="EMBL" id="OZ020096">
    <property type="protein sequence ID" value="CAK9256132.1"/>
    <property type="molecule type" value="Genomic_DNA"/>
</dbReference>